<sequence length="399" mass="45110">MHGRKKSDLPQTKEEKDAVRAKISNYKKVVGAIRHKRATGQMDAEYKQLLGKLLRLHPDYYSMWNFRKEAVLAELSRIEDAHSRQGGSDDGDKAAEEISSGTLLSPSVQEQQKKKIYEEELALSVDCIKRNPKSYPAWHHHKWALERGLDLLGGRSALAGDLALCATFLELDGRNFHCWAHRMWVAERMGLSAREEFDFTTDKIKQNFSNYSAFHFRSKVLPRMVEEAGHDRWQLLSDELDLTHDAMFTEPADQSVWWYHHFLLTWADDGTDSCSDSERYENILRAEAATLGELIEVEVRCKWAEVALLLVSQRLANALEPRPQPPRAQDDETNNGGGGVTAAGNGSTEAGEVRESCRGMAARLSELDPMHGRFYEFVEKGGTVMGGQQMRGSAREADR</sequence>
<dbReference type="PANTHER" id="PTHR11129">
    <property type="entry name" value="PROTEIN FARNESYLTRANSFERASE ALPHA SUBUNIT/RAB GERANYLGERANYL TRANSFERASE ALPHA SUBUNIT"/>
    <property type="match status" value="1"/>
</dbReference>
<dbReference type="PANTHER" id="PTHR11129:SF2">
    <property type="entry name" value="GERANYLGERANYL TRANSFERASE TYPE-2 SUBUNIT ALPHA"/>
    <property type="match status" value="1"/>
</dbReference>
<reference evidence="8 9" key="1">
    <citation type="journal article" date="2010" name="Nature">
        <title>The Ectocarpus genome and the independent evolution of multicellularity in brown algae.</title>
        <authorList>
            <person name="Cock J.M."/>
            <person name="Sterck L."/>
            <person name="Rouze P."/>
            <person name="Scornet D."/>
            <person name="Allen A.E."/>
            <person name="Amoutzias G."/>
            <person name="Anthouard V."/>
            <person name="Artiguenave F."/>
            <person name="Aury J.M."/>
            <person name="Badger J.H."/>
            <person name="Beszteri B."/>
            <person name="Billiau K."/>
            <person name="Bonnet E."/>
            <person name="Bothwell J.H."/>
            <person name="Bowler C."/>
            <person name="Boyen C."/>
            <person name="Brownlee C."/>
            <person name="Carrano C.J."/>
            <person name="Charrier B."/>
            <person name="Cho G.Y."/>
            <person name="Coelho S.M."/>
            <person name="Collen J."/>
            <person name="Corre E."/>
            <person name="Da Silva C."/>
            <person name="Delage L."/>
            <person name="Delaroque N."/>
            <person name="Dittami S.M."/>
            <person name="Doulbeau S."/>
            <person name="Elias M."/>
            <person name="Farnham G."/>
            <person name="Gachon C.M."/>
            <person name="Gschloessl B."/>
            <person name="Heesch S."/>
            <person name="Jabbari K."/>
            <person name="Jubin C."/>
            <person name="Kawai H."/>
            <person name="Kimura K."/>
            <person name="Kloareg B."/>
            <person name="Kupper F.C."/>
            <person name="Lang D."/>
            <person name="Le Bail A."/>
            <person name="Leblanc C."/>
            <person name="Lerouge P."/>
            <person name="Lohr M."/>
            <person name="Lopez P.J."/>
            <person name="Martens C."/>
            <person name="Maumus F."/>
            <person name="Michel G."/>
            <person name="Miranda-Saavedra D."/>
            <person name="Morales J."/>
            <person name="Moreau H."/>
            <person name="Motomura T."/>
            <person name="Nagasato C."/>
            <person name="Napoli C.A."/>
            <person name="Nelson D.R."/>
            <person name="Nyvall-Collen P."/>
            <person name="Peters A.F."/>
            <person name="Pommier C."/>
            <person name="Potin P."/>
            <person name="Poulain J."/>
            <person name="Quesneville H."/>
            <person name="Read B."/>
            <person name="Rensing S.A."/>
            <person name="Ritter A."/>
            <person name="Rousvoal S."/>
            <person name="Samanta M."/>
            <person name="Samson G."/>
            <person name="Schroeder D.C."/>
            <person name="Segurens B."/>
            <person name="Strittmatter M."/>
            <person name="Tonon T."/>
            <person name="Tregear J.W."/>
            <person name="Valentin K."/>
            <person name="von Dassow P."/>
            <person name="Yamagishi T."/>
            <person name="Van de Peer Y."/>
            <person name="Wincker P."/>
        </authorList>
    </citation>
    <scope>NUCLEOTIDE SEQUENCE [LARGE SCALE GENOMIC DNA]</scope>
    <source>
        <strain evidence="9">Ec32 / CCAP1310/4</strain>
    </source>
</reference>
<protein>
    <recommendedName>
        <fullName evidence="6">Geranylgeranyl transferase type-2 subunit alpha</fullName>
        <ecNumber evidence="6">2.5.1.60</ecNumber>
    </recommendedName>
    <alternativeName>
        <fullName evidence="6">Geranylgeranyl transferase type II subunit alpha</fullName>
    </alternativeName>
</protein>
<dbReference type="GO" id="GO:0004663">
    <property type="term" value="F:Rab geranylgeranyltransferase activity"/>
    <property type="evidence" value="ECO:0007669"/>
    <property type="project" value="UniProtKB-UniRule"/>
</dbReference>
<keyword evidence="4" id="KW-0677">Repeat</keyword>
<dbReference type="EMBL" id="FN648464">
    <property type="protein sequence ID" value="CBN74500.1"/>
    <property type="molecule type" value="Genomic_DNA"/>
</dbReference>
<dbReference type="EC" id="2.5.1.60" evidence="6"/>
<keyword evidence="9" id="KW-1185">Reference proteome</keyword>
<feature type="region of interest" description="Disordered" evidence="7">
    <location>
        <begin position="320"/>
        <end position="354"/>
    </location>
</feature>
<evidence type="ECO:0000256" key="1">
    <source>
        <dbReference type="ARBA" id="ARBA00006734"/>
    </source>
</evidence>
<dbReference type="AlphaFoldDB" id="D8LK31"/>
<evidence type="ECO:0000313" key="9">
    <source>
        <dbReference type="Proteomes" id="UP000002630"/>
    </source>
</evidence>
<dbReference type="Gene3D" id="1.25.40.120">
    <property type="entry name" value="Protein prenylyltransferase"/>
    <property type="match status" value="1"/>
</dbReference>
<comment type="similarity">
    <text evidence="1 6">Belongs to the protein prenyltransferase subunit alpha family.</text>
</comment>
<comment type="function">
    <text evidence="6">Catalyzes the transfer of a geranyl-geranyl moiety from geranyl-geranyl pyrophosphate to cysteines occuring in specific C-terminal amino acid sequences.</text>
</comment>
<dbReference type="GO" id="GO:0097354">
    <property type="term" value="P:prenylation"/>
    <property type="evidence" value="ECO:0007669"/>
    <property type="project" value="UniProtKB-UniRule"/>
</dbReference>
<dbReference type="InParanoid" id="D8LK31"/>
<dbReference type="Proteomes" id="UP000002630">
    <property type="component" value="Linkage Group LG16"/>
</dbReference>
<keyword evidence="2 6" id="KW-0637">Prenyltransferase</keyword>
<evidence type="ECO:0000256" key="5">
    <source>
        <dbReference type="ARBA" id="ARBA00047658"/>
    </source>
</evidence>
<dbReference type="GO" id="GO:0005968">
    <property type="term" value="C:Rab-protein geranylgeranyltransferase complex"/>
    <property type="evidence" value="ECO:0007669"/>
    <property type="project" value="TreeGrafter"/>
</dbReference>
<dbReference type="STRING" id="2880.D8LK31"/>
<dbReference type="InterPro" id="IPR002088">
    <property type="entry name" value="Prenyl_trans_a"/>
</dbReference>
<evidence type="ECO:0000256" key="2">
    <source>
        <dbReference type="ARBA" id="ARBA00022602"/>
    </source>
</evidence>
<dbReference type="PROSITE" id="PS51147">
    <property type="entry name" value="PFTA"/>
    <property type="match status" value="4"/>
</dbReference>
<dbReference type="SUPFAM" id="SSF48439">
    <property type="entry name" value="Protein prenylyltransferase"/>
    <property type="match status" value="1"/>
</dbReference>
<name>D8LK31_ECTSI</name>
<dbReference type="OrthoDB" id="1658at2759"/>
<comment type="catalytic activity">
    <reaction evidence="5 6">
        <text>geranylgeranyl diphosphate + L-cysteinyl-[protein] = S-geranylgeranyl-L-cysteinyl-[protein] + diphosphate</text>
        <dbReference type="Rhea" id="RHEA:21240"/>
        <dbReference type="Rhea" id="RHEA-COMP:10131"/>
        <dbReference type="Rhea" id="RHEA-COMP:11537"/>
        <dbReference type="ChEBI" id="CHEBI:29950"/>
        <dbReference type="ChEBI" id="CHEBI:33019"/>
        <dbReference type="ChEBI" id="CHEBI:57533"/>
        <dbReference type="ChEBI" id="CHEBI:86021"/>
        <dbReference type="EC" id="2.5.1.60"/>
    </reaction>
</comment>
<evidence type="ECO:0000256" key="4">
    <source>
        <dbReference type="ARBA" id="ARBA00022737"/>
    </source>
</evidence>
<dbReference type="Pfam" id="PF01239">
    <property type="entry name" value="PPTA"/>
    <property type="match status" value="5"/>
</dbReference>
<accession>D8LK31</accession>
<evidence type="ECO:0000256" key="6">
    <source>
        <dbReference type="RuleBase" id="RU367120"/>
    </source>
</evidence>
<feature type="region of interest" description="Disordered" evidence="7">
    <location>
        <begin position="82"/>
        <end position="109"/>
    </location>
</feature>
<dbReference type="EMBL" id="FN649741">
    <property type="protein sequence ID" value="CBN74500.1"/>
    <property type="molecule type" value="Genomic_DNA"/>
</dbReference>
<gene>
    <name evidence="8" type="ORF">Esi_0028_0112</name>
</gene>
<proteinExistence type="inferred from homology"/>
<dbReference type="OMA" id="GTEDECY"/>
<feature type="compositionally biased region" description="Polar residues" evidence="7">
    <location>
        <begin position="99"/>
        <end position="108"/>
    </location>
</feature>
<organism evidence="8 9">
    <name type="scientific">Ectocarpus siliculosus</name>
    <name type="common">Brown alga</name>
    <name type="synonym">Conferva siliculosa</name>
    <dbReference type="NCBI Taxonomy" id="2880"/>
    <lineage>
        <taxon>Eukaryota</taxon>
        <taxon>Sar</taxon>
        <taxon>Stramenopiles</taxon>
        <taxon>Ochrophyta</taxon>
        <taxon>PX clade</taxon>
        <taxon>Phaeophyceae</taxon>
        <taxon>Ectocarpales</taxon>
        <taxon>Ectocarpaceae</taxon>
        <taxon>Ectocarpus</taxon>
    </lineage>
</organism>
<evidence type="ECO:0000256" key="3">
    <source>
        <dbReference type="ARBA" id="ARBA00022679"/>
    </source>
</evidence>
<dbReference type="eggNOG" id="KOG0529">
    <property type="taxonomic scope" value="Eukaryota"/>
</dbReference>
<evidence type="ECO:0000313" key="8">
    <source>
        <dbReference type="EMBL" id="CBN74500.1"/>
    </source>
</evidence>
<evidence type="ECO:0000256" key="7">
    <source>
        <dbReference type="SAM" id="MobiDB-lite"/>
    </source>
</evidence>
<keyword evidence="3 6" id="KW-0808">Transferase</keyword>